<dbReference type="Gene3D" id="3.10.580.10">
    <property type="entry name" value="CBS-domain"/>
    <property type="match status" value="1"/>
</dbReference>
<accession>A0A3S3RUA0</accession>
<evidence type="ECO:0000259" key="3">
    <source>
        <dbReference type="PROSITE" id="PS51371"/>
    </source>
</evidence>
<dbReference type="SMART" id="SM00116">
    <property type="entry name" value="CBS"/>
    <property type="match status" value="2"/>
</dbReference>
<dbReference type="PANTHER" id="PTHR33741">
    <property type="entry name" value="TRANSMEMBRANE PROTEIN DDB_G0269096-RELATED"/>
    <property type="match status" value="1"/>
</dbReference>
<dbReference type="EMBL" id="SBIP01000002">
    <property type="protein sequence ID" value="RWX78219.1"/>
    <property type="molecule type" value="Genomic_DNA"/>
</dbReference>
<feature type="transmembrane region" description="Helical" evidence="2">
    <location>
        <begin position="21"/>
        <end position="42"/>
    </location>
</feature>
<protein>
    <submittedName>
        <fullName evidence="4">HPP family protein</fullName>
    </submittedName>
</protein>
<reference evidence="4 5" key="1">
    <citation type="submission" date="2019-01" db="EMBL/GenBank/DDBJ databases">
        <title>The draft genome of Rhizobium sp. 24NR.</title>
        <authorList>
            <person name="Liu L."/>
            <person name="Liang L."/>
            <person name="Shi S."/>
            <person name="Xu L."/>
            <person name="Wang X."/>
            <person name="Li L."/>
            <person name="Zhang X."/>
        </authorList>
    </citation>
    <scope>NUCLEOTIDE SEQUENCE [LARGE SCALE GENOMIC DNA]</scope>
    <source>
        <strain evidence="4 5">24NR</strain>
    </source>
</reference>
<feature type="transmembrane region" description="Helical" evidence="2">
    <location>
        <begin position="78"/>
        <end position="95"/>
    </location>
</feature>
<dbReference type="InterPro" id="IPR046342">
    <property type="entry name" value="CBS_dom_sf"/>
</dbReference>
<dbReference type="RefSeq" id="WP_128442198.1">
    <property type="nucleotide sequence ID" value="NZ_SBIP01000002.1"/>
</dbReference>
<keyword evidence="5" id="KW-1185">Reference proteome</keyword>
<dbReference type="AlphaFoldDB" id="A0A3S3RUA0"/>
<keyword evidence="1" id="KW-0129">CBS domain</keyword>
<comment type="caution">
    <text evidence="4">The sequence shown here is derived from an EMBL/GenBank/DDBJ whole genome shotgun (WGS) entry which is preliminary data.</text>
</comment>
<keyword evidence="2" id="KW-0472">Membrane</keyword>
<evidence type="ECO:0000256" key="1">
    <source>
        <dbReference type="PROSITE-ProRule" id="PRU00703"/>
    </source>
</evidence>
<feature type="transmembrane region" description="Helical" evidence="2">
    <location>
        <begin position="140"/>
        <end position="163"/>
    </location>
</feature>
<dbReference type="PROSITE" id="PS51371">
    <property type="entry name" value="CBS"/>
    <property type="match status" value="2"/>
</dbReference>
<keyword evidence="2" id="KW-0812">Transmembrane</keyword>
<dbReference type="InterPro" id="IPR007065">
    <property type="entry name" value="HPP"/>
</dbReference>
<keyword evidence="2" id="KW-1133">Transmembrane helix</keyword>
<feature type="transmembrane region" description="Helical" evidence="2">
    <location>
        <begin position="101"/>
        <end position="119"/>
    </location>
</feature>
<dbReference type="PANTHER" id="PTHR33741:SF5">
    <property type="entry name" value="TRANSMEMBRANE PROTEIN DDB_G0269096-RELATED"/>
    <property type="match status" value="1"/>
</dbReference>
<dbReference type="InterPro" id="IPR000644">
    <property type="entry name" value="CBS_dom"/>
</dbReference>
<evidence type="ECO:0000256" key="2">
    <source>
        <dbReference type="SAM" id="Phobius"/>
    </source>
</evidence>
<dbReference type="SUPFAM" id="SSF54631">
    <property type="entry name" value="CBS-domain pair"/>
    <property type="match status" value="1"/>
</dbReference>
<proteinExistence type="predicted"/>
<gene>
    <name evidence="4" type="ORF">EPK99_06170</name>
</gene>
<dbReference type="OrthoDB" id="9811720at2"/>
<dbReference type="Pfam" id="PF04982">
    <property type="entry name" value="TM_HPP"/>
    <property type="match status" value="1"/>
</dbReference>
<evidence type="ECO:0000313" key="5">
    <source>
        <dbReference type="Proteomes" id="UP000287687"/>
    </source>
</evidence>
<feature type="domain" description="CBS" evidence="3">
    <location>
        <begin position="243"/>
        <end position="301"/>
    </location>
</feature>
<name>A0A3S3RUA0_9HYPH</name>
<dbReference type="InterPro" id="IPR058581">
    <property type="entry name" value="TM_HPP"/>
</dbReference>
<evidence type="ECO:0000313" key="4">
    <source>
        <dbReference type="EMBL" id="RWX78219.1"/>
    </source>
</evidence>
<dbReference type="Pfam" id="PF00571">
    <property type="entry name" value="CBS"/>
    <property type="match status" value="2"/>
</dbReference>
<feature type="domain" description="CBS" evidence="3">
    <location>
        <begin position="326"/>
        <end position="382"/>
    </location>
</feature>
<sequence length="393" mass="41512">MQSLLLRRLWPDSGSVSLRERIRSGSGALAGILVTGLIGGVVAHHGAVGPALIAPMGASAVLLFAVPSSPLAQPWSILCGNLVSALVGVTAALWINDLFLASAIAISVAILAMLSLRCLHPPSGAIALTAVLGGPAVHDLGYSFALWPVLGNSVVLLAAAIIFNNLTGRPYPRAIKPTPADHGTADRPATQRLGFTSEDLDDVLKDYDEFIDVKREDLEEILRRTELRSYRHRAGRLDCAAVMSRDVIAVAPGTSLNEAYHLMRAHHIKALPVTNDQAQVVGIVTQTDFLDKAAWAAGRPTIGVRQRLRLAQSGATAPNETVKDIMTAPVKTIAPEASLSEAIIMFAGQGLHYLPVTRSNTKLAGILSQSDVLAAMLADQAVLEAATDARQPV</sequence>
<dbReference type="Proteomes" id="UP000287687">
    <property type="component" value="Unassembled WGS sequence"/>
</dbReference>
<organism evidence="4 5">
    <name type="scientific">Neorhizobium lilium</name>
    <dbReference type="NCBI Taxonomy" id="2503024"/>
    <lineage>
        <taxon>Bacteria</taxon>
        <taxon>Pseudomonadati</taxon>
        <taxon>Pseudomonadota</taxon>
        <taxon>Alphaproteobacteria</taxon>
        <taxon>Hyphomicrobiales</taxon>
        <taxon>Rhizobiaceae</taxon>
        <taxon>Rhizobium/Agrobacterium group</taxon>
        <taxon>Neorhizobium</taxon>
    </lineage>
</organism>
<dbReference type="CDD" id="cd04600">
    <property type="entry name" value="CBS_pair_HPP_assoc"/>
    <property type="match status" value="1"/>
</dbReference>